<dbReference type="KEGG" id="lpan:LPMP_204360"/>
<feature type="region of interest" description="Disordered" evidence="4">
    <location>
        <begin position="722"/>
        <end position="765"/>
    </location>
</feature>
<dbReference type="OrthoDB" id="19588at2759"/>
<dbReference type="InterPro" id="IPR052346">
    <property type="entry name" value="O-mannosyl-transferase_TMTC"/>
</dbReference>
<feature type="transmembrane region" description="Helical" evidence="5">
    <location>
        <begin position="277"/>
        <end position="305"/>
    </location>
</feature>
<keyword evidence="3 5" id="KW-0472">Membrane</keyword>
<reference evidence="7 8" key="1">
    <citation type="journal article" date="2015" name="Sci. Rep.">
        <title>The genome of Leishmania panamensis: insights into genomics of the L. (Viannia) subgenus.</title>
        <authorList>
            <person name="Llanes A."/>
            <person name="Restrepo C.M."/>
            <person name="Vecchio G.D."/>
            <person name="Anguizola F.J."/>
            <person name="Lleonart R."/>
        </authorList>
    </citation>
    <scope>NUCLEOTIDE SEQUENCE [LARGE SCALE GENOMIC DNA]</scope>
    <source>
        <strain evidence="7 8">MHOM/PA/94/PSC-1</strain>
    </source>
</reference>
<dbReference type="PANTHER" id="PTHR44227:SF3">
    <property type="entry name" value="PROTEIN O-MANNOSYL-TRANSFERASE TMTC4"/>
    <property type="match status" value="1"/>
</dbReference>
<dbReference type="InterPro" id="IPR011990">
    <property type="entry name" value="TPR-like_helical_dom_sf"/>
</dbReference>
<evidence type="ECO:0000313" key="7">
    <source>
        <dbReference type="EMBL" id="AIN97930.1"/>
    </source>
</evidence>
<dbReference type="GO" id="GO:0035269">
    <property type="term" value="P:protein O-linked glycosylation via mannose"/>
    <property type="evidence" value="ECO:0007669"/>
    <property type="project" value="TreeGrafter"/>
</dbReference>
<feature type="transmembrane region" description="Helical" evidence="5">
    <location>
        <begin position="498"/>
        <end position="515"/>
    </location>
</feature>
<feature type="transmembrane region" description="Helical" evidence="5">
    <location>
        <begin position="132"/>
        <end position="152"/>
    </location>
</feature>
<feature type="transmembrane region" description="Helical" evidence="5">
    <location>
        <begin position="473"/>
        <end position="492"/>
    </location>
</feature>
<feature type="domain" description="DUF1736" evidence="6">
    <location>
        <begin position="349"/>
        <end position="420"/>
    </location>
</feature>
<dbReference type="AlphaFoldDB" id="A0A088RQ02"/>
<proteinExistence type="predicted"/>
<dbReference type="VEuPathDB" id="TriTrypDB:LPAL13_200049800"/>
<feature type="transmembrane region" description="Helical" evidence="5">
    <location>
        <begin position="36"/>
        <end position="55"/>
    </location>
</feature>
<evidence type="ECO:0000256" key="5">
    <source>
        <dbReference type="SAM" id="Phobius"/>
    </source>
</evidence>
<dbReference type="Gene3D" id="1.25.40.10">
    <property type="entry name" value="Tetratricopeptide repeat domain"/>
    <property type="match status" value="1"/>
</dbReference>
<dbReference type="GO" id="GO:0030968">
    <property type="term" value="P:endoplasmic reticulum unfolded protein response"/>
    <property type="evidence" value="ECO:0007669"/>
    <property type="project" value="TreeGrafter"/>
</dbReference>
<dbReference type="PANTHER" id="PTHR44227">
    <property type="match status" value="1"/>
</dbReference>
<evidence type="ECO:0000256" key="2">
    <source>
        <dbReference type="ARBA" id="ARBA00022803"/>
    </source>
</evidence>
<feature type="transmembrane region" description="Helical" evidence="5">
    <location>
        <begin position="199"/>
        <end position="218"/>
    </location>
</feature>
<feature type="compositionally biased region" description="Acidic residues" evidence="4">
    <location>
        <begin position="731"/>
        <end position="741"/>
    </location>
</feature>
<keyword evidence="1" id="KW-0677">Repeat</keyword>
<dbReference type="Pfam" id="PF08409">
    <property type="entry name" value="TMTC_DUF1736"/>
    <property type="match status" value="1"/>
</dbReference>
<organism evidence="7 8">
    <name type="scientific">Leishmania panamensis</name>
    <dbReference type="NCBI Taxonomy" id="5679"/>
    <lineage>
        <taxon>Eukaryota</taxon>
        <taxon>Discoba</taxon>
        <taxon>Euglenozoa</taxon>
        <taxon>Kinetoplastea</taxon>
        <taxon>Metakinetoplastina</taxon>
        <taxon>Trypanosomatida</taxon>
        <taxon>Trypanosomatidae</taxon>
        <taxon>Leishmaniinae</taxon>
        <taxon>Leishmania</taxon>
        <taxon>Leishmania guyanensis species complex</taxon>
    </lineage>
</organism>
<keyword evidence="8" id="KW-1185">Reference proteome</keyword>
<dbReference type="GO" id="GO:0000030">
    <property type="term" value="F:mannosyltransferase activity"/>
    <property type="evidence" value="ECO:0007669"/>
    <property type="project" value="TreeGrafter"/>
</dbReference>
<dbReference type="RefSeq" id="XP_010698637.1">
    <property type="nucleotide sequence ID" value="XM_010700335.1"/>
</dbReference>
<protein>
    <recommendedName>
        <fullName evidence="6">DUF1736 domain-containing protein</fullName>
    </recommendedName>
</protein>
<dbReference type="EMBL" id="CP009389">
    <property type="protein sequence ID" value="AIN97930.1"/>
    <property type="molecule type" value="Genomic_DNA"/>
</dbReference>
<keyword evidence="5" id="KW-0812">Transmembrane</keyword>
<feature type="transmembrane region" description="Helical" evidence="5">
    <location>
        <begin position="413"/>
        <end position="433"/>
    </location>
</feature>
<gene>
    <name evidence="7" type="ORF">LPMP_204360</name>
</gene>
<evidence type="ECO:0000256" key="4">
    <source>
        <dbReference type="SAM" id="MobiDB-lite"/>
    </source>
</evidence>
<evidence type="ECO:0000259" key="6">
    <source>
        <dbReference type="Pfam" id="PF08409"/>
    </source>
</evidence>
<accession>A0A088RQ02</accession>
<keyword evidence="2" id="KW-0802">TPR repeat</keyword>
<dbReference type="InterPro" id="IPR013618">
    <property type="entry name" value="TMTC_DUF1736"/>
</dbReference>
<dbReference type="Proteomes" id="UP000063063">
    <property type="component" value="Chromosome 20"/>
</dbReference>
<keyword evidence="5" id="KW-1133">Transmembrane helix</keyword>
<name>A0A088RQ02_LEIPA</name>
<evidence type="ECO:0000313" key="8">
    <source>
        <dbReference type="Proteomes" id="UP000063063"/>
    </source>
</evidence>
<feature type="transmembrane region" description="Helical" evidence="5">
    <location>
        <begin position="439"/>
        <end position="461"/>
    </location>
</feature>
<evidence type="ECO:0000256" key="3">
    <source>
        <dbReference type="ARBA" id="ARBA00023136"/>
    </source>
</evidence>
<feature type="transmembrane region" description="Helical" evidence="5">
    <location>
        <begin position="317"/>
        <end position="337"/>
    </location>
</feature>
<dbReference type="VEuPathDB" id="TriTrypDB:LPMP_204360"/>
<feature type="transmembrane region" description="Helical" evidence="5">
    <location>
        <begin position="164"/>
        <end position="187"/>
    </location>
</feature>
<sequence length="919" mass="104340">MTCSRVRLLTAMSDKVRKGVPAAENIPWQLVYPVDVQIHSFMLLMAAIIFSNGILGDMTFDDHLAIDKNVDAWANKTSLGSIFYNDFWGKPLDRFESNGSYRPITVLTFRIQHWLMGYRHSPAFLHGLNYTVAYLNVCLVFYLARLYVYVVVPRAVLSVENAKAQSCMAVLTTPVHAVPLIAALLYLVHPVHVDAVTSIVGRCELLYCFFGLIGFFGIHRYLNQVDELIDAASVTAAVSSASPKVKALSATATAAKQVYRELKQQGHSRQRIFTARYVVFAAYALIISILCKDSAITFTAIYGVHACVMYACGRCKGFRSLLVIGVAVLELASYIVFRRRFIGNIDMHKNPLLRQTENPQYFVPKGLFHWLSIRWLIQVKNLELLFFPTSLCCEYSFNCIPHMHDLKDPRVPYSLKVTGAAVVTLLGLLYGTFASRSRVALVGLVGFLWIAIPYAPVSHLFIAVGTFIAERCLYVPSIGAVLLITFIVAAPGLREGVVPRYFYTLLLLCVGWGIFSRRRNEDWWTDERLFRSAMRTCPNSGKVYSQLAALVSSREQRITPEVVELAERSVELDSKLRDGYYYLAVHEVNDNHNMEKAYRYLRLCMEDPFALHLCRDSYEKVRGILFPKMTEMEQLIDYASLMVLESQKAAYLRQAGVIALQKYRKPCVAQQLFGEAMDRWNNSKLYWVSDEVKRRSGDATYCNALYWYVQSSLECEAQDMAGTVESPNAEDKEDSGGDDVDSSSSKVSRRDIPLTPQEAAQRAVTAGERLRSCDTDWHQVLSELQYNLPTIPYRMTQYLTVGDSTGNMLSHYANYTQRNTPERNEVLLIFLDITVRQYCHIHTLLNDAHVRKEVNSRFRFHLQSIERGFPIFRQHRLADMRTSQRELKMTTTLNATQQHALKLILAMASCSSDLSFLAV</sequence>
<dbReference type="eggNOG" id="KOG1124">
    <property type="taxonomic scope" value="Eukaryota"/>
</dbReference>
<evidence type="ECO:0000256" key="1">
    <source>
        <dbReference type="ARBA" id="ARBA00022737"/>
    </source>
</evidence>
<dbReference type="GO" id="GO:0005783">
    <property type="term" value="C:endoplasmic reticulum"/>
    <property type="evidence" value="ECO:0007669"/>
    <property type="project" value="TreeGrafter"/>
</dbReference>
<dbReference type="GeneID" id="22574647"/>